<dbReference type="PROSITE" id="PS50004">
    <property type="entry name" value="C2"/>
    <property type="match status" value="1"/>
</dbReference>
<organism evidence="4 5">
    <name type="scientific">Salvia divinorum</name>
    <name type="common">Maria pastora</name>
    <name type="synonym">Diviner's sage</name>
    <dbReference type="NCBI Taxonomy" id="28513"/>
    <lineage>
        <taxon>Eukaryota</taxon>
        <taxon>Viridiplantae</taxon>
        <taxon>Streptophyta</taxon>
        <taxon>Embryophyta</taxon>
        <taxon>Tracheophyta</taxon>
        <taxon>Spermatophyta</taxon>
        <taxon>Magnoliopsida</taxon>
        <taxon>eudicotyledons</taxon>
        <taxon>Gunneridae</taxon>
        <taxon>Pentapetalae</taxon>
        <taxon>asterids</taxon>
        <taxon>lamiids</taxon>
        <taxon>Lamiales</taxon>
        <taxon>Lamiaceae</taxon>
        <taxon>Nepetoideae</taxon>
        <taxon>Mentheae</taxon>
        <taxon>Salviinae</taxon>
        <taxon>Salvia</taxon>
        <taxon>Salvia subgen. Calosphace</taxon>
    </lineage>
</organism>
<name>A0ABD1GKB1_SALDI</name>
<dbReference type="SUPFAM" id="SSF49562">
    <property type="entry name" value="C2 domain (Calcium/lipid-binding domain, CaLB)"/>
    <property type="match status" value="1"/>
</dbReference>
<dbReference type="Gene3D" id="2.60.40.150">
    <property type="entry name" value="C2 domain"/>
    <property type="match status" value="1"/>
</dbReference>
<dbReference type="Pfam" id="PF00168">
    <property type="entry name" value="C2"/>
    <property type="match status" value="1"/>
</dbReference>
<proteinExistence type="predicted"/>
<dbReference type="InterPro" id="IPR035892">
    <property type="entry name" value="C2_domain_sf"/>
</dbReference>
<comment type="caution">
    <text evidence="4">The sequence shown here is derived from an EMBL/GenBank/DDBJ whole genome shotgun (WGS) entry which is preliminary data.</text>
</comment>
<protein>
    <submittedName>
        <fullName evidence="4">Elicitor-responsive protein 3-like isoform X1</fullName>
    </submittedName>
</protein>
<dbReference type="PANTHER" id="PTHR46502:SF2">
    <property type="entry name" value="16 KDA PHLOEM PROTEIN 2"/>
    <property type="match status" value="1"/>
</dbReference>
<feature type="domain" description="C2" evidence="3">
    <location>
        <begin position="1"/>
        <end position="103"/>
    </location>
</feature>
<dbReference type="Proteomes" id="UP001567538">
    <property type="component" value="Unassembled WGS sequence"/>
</dbReference>
<sequence>MPQGTLEVVLVDANGLEKTDFLSSTDAYVIIKCQDQEKTSKIASVEGSSPTWNETFMFAISRDVKELTIRVMDKDTLSADDFVGEVTIPLGPVFESERVPTAMYNIVKDGTLCGGLNVSLKFNHQTTRSMGFSNEDLGGWKSSSAMD</sequence>
<evidence type="ECO:0000259" key="3">
    <source>
        <dbReference type="PROSITE" id="PS50004"/>
    </source>
</evidence>
<dbReference type="SMART" id="SM00239">
    <property type="entry name" value="C2"/>
    <property type="match status" value="1"/>
</dbReference>
<keyword evidence="5" id="KW-1185">Reference proteome</keyword>
<dbReference type="InterPro" id="IPR000008">
    <property type="entry name" value="C2_dom"/>
</dbReference>
<dbReference type="EMBL" id="JBEAFC010000008">
    <property type="protein sequence ID" value="KAL1543503.1"/>
    <property type="molecule type" value="Genomic_DNA"/>
</dbReference>
<dbReference type="PANTHER" id="PTHR46502">
    <property type="entry name" value="C2 DOMAIN-CONTAINING"/>
    <property type="match status" value="1"/>
</dbReference>
<dbReference type="GO" id="GO:0046872">
    <property type="term" value="F:metal ion binding"/>
    <property type="evidence" value="ECO:0007669"/>
    <property type="project" value="UniProtKB-KW"/>
</dbReference>
<evidence type="ECO:0000256" key="1">
    <source>
        <dbReference type="ARBA" id="ARBA00022723"/>
    </source>
</evidence>
<evidence type="ECO:0000313" key="4">
    <source>
        <dbReference type="EMBL" id="KAL1543503.1"/>
    </source>
</evidence>
<evidence type="ECO:0000256" key="2">
    <source>
        <dbReference type="ARBA" id="ARBA00022837"/>
    </source>
</evidence>
<gene>
    <name evidence="4" type="ORF">AAHA92_20468</name>
</gene>
<dbReference type="AlphaFoldDB" id="A0ABD1GKB1"/>
<evidence type="ECO:0000313" key="5">
    <source>
        <dbReference type="Proteomes" id="UP001567538"/>
    </source>
</evidence>
<keyword evidence="1" id="KW-0479">Metal-binding</keyword>
<keyword evidence="2" id="KW-0106">Calcium</keyword>
<reference evidence="4 5" key="1">
    <citation type="submission" date="2024-06" db="EMBL/GenBank/DDBJ databases">
        <title>A chromosome level genome sequence of Diviner's sage (Salvia divinorum).</title>
        <authorList>
            <person name="Ford S.A."/>
            <person name="Ro D.-K."/>
            <person name="Ness R.W."/>
            <person name="Phillips M.A."/>
        </authorList>
    </citation>
    <scope>NUCLEOTIDE SEQUENCE [LARGE SCALE GENOMIC DNA]</scope>
    <source>
        <strain evidence="4">SAF-2024a</strain>
        <tissue evidence="4">Leaf</tissue>
    </source>
</reference>
<accession>A0ABD1GKB1</accession>